<evidence type="ECO:0000256" key="1">
    <source>
        <dbReference type="SAM" id="MobiDB-lite"/>
    </source>
</evidence>
<reference evidence="3 4" key="1">
    <citation type="submission" date="2024-08" db="EMBL/GenBank/DDBJ databases">
        <authorList>
            <person name="Cucini C."/>
            <person name="Frati F."/>
        </authorList>
    </citation>
    <scope>NUCLEOTIDE SEQUENCE [LARGE SCALE GENOMIC DNA]</scope>
</reference>
<feature type="region of interest" description="Disordered" evidence="1">
    <location>
        <begin position="26"/>
        <end position="99"/>
    </location>
</feature>
<evidence type="ECO:0000313" key="3">
    <source>
        <dbReference type="EMBL" id="CAL8124161.1"/>
    </source>
</evidence>
<feature type="signal peptide" evidence="2">
    <location>
        <begin position="1"/>
        <end position="19"/>
    </location>
</feature>
<dbReference type="Proteomes" id="UP001642540">
    <property type="component" value="Unassembled WGS sequence"/>
</dbReference>
<organism evidence="3 4">
    <name type="scientific">Orchesella dallaii</name>
    <dbReference type="NCBI Taxonomy" id="48710"/>
    <lineage>
        <taxon>Eukaryota</taxon>
        <taxon>Metazoa</taxon>
        <taxon>Ecdysozoa</taxon>
        <taxon>Arthropoda</taxon>
        <taxon>Hexapoda</taxon>
        <taxon>Collembola</taxon>
        <taxon>Entomobryomorpha</taxon>
        <taxon>Entomobryoidea</taxon>
        <taxon>Orchesellidae</taxon>
        <taxon>Orchesellinae</taxon>
        <taxon>Orchesella</taxon>
    </lineage>
</organism>
<feature type="region of interest" description="Disordered" evidence="1">
    <location>
        <begin position="364"/>
        <end position="419"/>
    </location>
</feature>
<name>A0ABP1RAV3_9HEXA</name>
<evidence type="ECO:0000313" key="4">
    <source>
        <dbReference type="Proteomes" id="UP001642540"/>
    </source>
</evidence>
<feature type="compositionally biased region" description="Basic and acidic residues" evidence="1">
    <location>
        <begin position="63"/>
        <end position="73"/>
    </location>
</feature>
<accession>A0ABP1RAV3</accession>
<feature type="region of interest" description="Disordered" evidence="1">
    <location>
        <begin position="328"/>
        <end position="349"/>
    </location>
</feature>
<keyword evidence="2" id="KW-0732">Signal</keyword>
<dbReference type="EMBL" id="CAXLJM020000068">
    <property type="protein sequence ID" value="CAL8124161.1"/>
    <property type="molecule type" value="Genomic_DNA"/>
</dbReference>
<comment type="caution">
    <text evidence="3">The sequence shown here is derived from an EMBL/GenBank/DDBJ whole genome shotgun (WGS) entry which is preliminary data.</text>
</comment>
<feature type="compositionally biased region" description="Low complexity" evidence="1">
    <location>
        <begin position="371"/>
        <end position="398"/>
    </location>
</feature>
<protein>
    <submittedName>
        <fullName evidence="3">Uncharacterized protein</fullName>
    </submittedName>
</protein>
<gene>
    <name evidence="3" type="ORF">ODALV1_LOCUS20492</name>
</gene>
<proteinExistence type="predicted"/>
<sequence>MRAPVFICLCVVGLVTVFAVPIPDESSKINTTETSSTTEATPSETPSSSSTTEAEYSPPQLKVIDDEKPHDETAAASDIIGDEHNHEKRHHPTPSPEELEERRQAFIKALGGGGDEEGGGGGGGALTAGLGSLATDALTLITANANETFAPLREATAKAKQNFPNIGTTVNNFVRNGRAYAGRAYRGLAKNLRVKFTNALRFMLAGVTRLATTVGGLYNVVVSLLDVATRGLTAGAGVGARVLSVGANRTASALAAGTSLLKRITGSGLLQKPFNQAINTGDMFFKGVTEDIYDKFEWTNEGILSKVNLAQAIAPNFLLHAHENMNLNSGGGGEPEGGYSVHGGEDDPTLLSLATNAAELMLRGGREVEGTSSSSTTTEKESSSTTESSSTEASTKESSSTDKMSARSDNETVGVPPQDLLNDIFGLQMEINDLKNTTTNNTKT</sequence>
<feature type="chain" id="PRO_5046655131" evidence="2">
    <location>
        <begin position="20"/>
        <end position="444"/>
    </location>
</feature>
<evidence type="ECO:0000256" key="2">
    <source>
        <dbReference type="SAM" id="SignalP"/>
    </source>
</evidence>
<feature type="compositionally biased region" description="Low complexity" evidence="1">
    <location>
        <begin position="31"/>
        <end position="55"/>
    </location>
</feature>
<keyword evidence="4" id="KW-1185">Reference proteome</keyword>